<keyword evidence="1" id="KW-0732">Signal</keyword>
<organism evidence="2 3">
    <name type="scientific">Littorina saxatilis</name>
    <dbReference type="NCBI Taxonomy" id="31220"/>
    <lineage>
        <taxon>Eukaryota</taxon>
        <taxon>Metazoa</taxon>
        <taxon>Spiralia</taxon>
        <taxon>Lophotrochozoa</taxon>
        <taxon>Mollusca</taxon>
        <taxon>Gastropoda</taxon>
        <taxon>Caenogastropoda</taxon>
        <taxon>Littorinimorpha</taxon>
        <taxon>Littorinoidea</taxon>
        <taxon>Littorinidae</taxon>
        <taxon>Littorina</taxon>
    </lineage>
</organism>
<name>A0AAN9GBL0_9CAEN</name>
<proteinExistence type="predicted"/>
<feature type="signal peptide" evidence="1">
    <location>
        <begin position="1"/>
        <end position="27"/>
    </location>
</feature>
<evidence type="ECO:0000256" key="1">
    <source>
        <dbReference type="SAM" id="SignalP"/>
    </source>
</evidence>
<evidence type="ECO:0000313" key="2">
    <source>
        <dbReference type="EMBL" id="KAK7101614.1"/>
    </source>
</evidence>
<dbReference type="PROSITE" id="PS51257">
    <property type="entry name" value="PROKAR_LIPOPROTEIN"/>
    <property type="match status" value="1"/>
</dbReference>
<comment type="caution">
    <text evidence="2">The sequence shown here is derived from an EMBL/GenBank/DDBJ whole genome shotgun (WGS) entry which is preliminary data.</text>
</comment>
<dbReference type="Proteomes" id="UP001374579">
    <property type="component" value="Unassembled WGS sequence"/>
</dbReference>
<dbReference type="AlphaFoldDB" id="A0AAN9GBL0"/>
<sequence length="205" mass="22311">MITTRRAEPLLASLLVYGCVLLHLCGGQCPDEGTPSPVLGDKVKRSEVVVQGKVLRQFDVKDRSYSVELRVYCVYKGGPLPAVITITGAGQAAGSCVKTDLPRDSIKLVYLRRSGEQFTPTYTEDPADGKYLDELQFVCGLNVELPTGSGGPNKFCNPDSFENYYDDCQESTPPGTAATTRLSWTLMLCGAVMCVLINGSRLRFL</sequence>
<gene>
    <name evidence="2" type="ORF">V1264_019967</name>
</gene>
<feature type="chain" id="PRO_5042914736" evidence="1">
    <location>
        <begin position="28"/>
        <end position="205"/>
    </location>
</feature>
<evidence type="ECO:0000313" key="3">
    <source>
        <dbReference type="Proteomes" id="UP001374579"/>
    </source>
</evidence>
<reference evidence="2 3" key="1">
    <citation type="submission" date="2024-02" db="EMBL/GenBank/DDBJ databases">
        <title>Chromosome-scale genome assembly of the rough periwinkle Littorina saxatilis.</title>
        <authorList>
            <person name="De Jode A."/>
            <person name="Faria R."/>
            <person name="Formenti G."/>
            <person name="Sims Y."/>
            <person name="Smith T.P."/>
            <person name="Tracey A."/>
            <person name="Wood J.M.D."/>
            <person name="Zagrodzka Z.B."/>
            <person name="Johannesson K."/>
            <person name="Butlin R.K."/>
            <person name="Leder E.H."/>
        </authorList>
    </citation>
    <scope>NUCLEOTIDE SEQUENCE [LARGE SCALE GENOMIC DNA]</scope>
    <source>
        <strain evidence="2">Snail1</strain>
        <tissue evidence="2">Muscle</tissue>
    </source>
</reference>
<keyword evidence="3" id="KW-1185">Reference proteome</keyword>
<accession>A0AAN9GBL0</accession>
<dbReference type="EMBL" id="JBAMIC010000010">
    <property type="protein sequence ID" value="KAK7101614.1"/>
    <property type="molecule type" value="Genomic_DNA"/>
</dbReference>
<protein>
    <submittedName>
        <fullName evidence="2">Uncharacterized protein</fullName>
    </submittedName>
</protein>